<evidence type="ECO:0000313" key="1">
    <source>
        <dbReference type="EMBL" id="KAF3035799.1"/>
    </source>
</evidence>
<protein>
    <submittedName>
        <fullName evidence="1">Uncharacterized protein</fullName>
    </submittedName>
</protein>
<dbReference type="Proteomes" id="UP000758155">
    <property type="component" value="Unassembled WGS sequence"/>
</dbReference>
<sequence>MVEVLSKTEPESISDVASLGRAIEPLIGVENPSKNVIEGAIGLLEGADEAMRDGVPTKERLEAEVVVLPVLEGTALRLSGVVDAKDDKSDIEDYAITEVVSLDEVAGDAGGSDDMDGRSIEEDIKVQVVIMTSSPDVMVV</sequence>
<name>A0A9P4WLU2_9PLEO</name>
<comment type="caution">
    <text evidence="1">The sequence shown here is derived from an EMBL/GenBank/DDBJ whole genome shotgun (WGS) entry which is preliminary data.</text>
</comment>
<organism evidence="1 2">
    <name type="scientific">Didymella heteroderae</name>
    <dbReference type="NCBI Taxonomy" id="1769908"/>
    <lineage>
        <taxon>Eukaryota</taxon>
        <taxon>Fungi</taxon>
        <taxon>Dikarya</taxon>
        <taxon>Ascomycota</taxon>
        <taxon>Pezizomycotina</taxon>
        <taxon>Dothideomycetes</taxon>
        <taxon>Pleosporomycetidae</taxon>
        <taxon>Pleosporales</taxon>
        <taxon>Pleosporineae</taxon>
        <taxon>Didymellaceae</taxon>
        <taxon>Didymella</taxon>
    </lineage>
</organism>
<keyword evidence="2" id="KW-1185">Reference proteome</keyword>
<evidence type="ECO:0000313" key="2">
    <source>
        <dbReference type="Proteomes" id="UP000758155"/>
    </source>
</evidence>
<dbReference type="AlphaFoldDB" id="A0A9P4WLU2"/>
<reference evidence="1" key="1">
    <citation type="submission" date="2019-04" db="EMBL/GenBank/DDBJ databases">
        <title>Sequencing of skin fungus with MAO and IRED activity.</title>
        <authorList>
            <person name="Marsaioli A.J."/>
            <person name="Bonatto J.M.C."/>
            <person name="Reis Junior O."/>
        </authorList>
    </citation>
    <scope>NUCLEOTIDE SEQUENCE</scope>
    <source>
        <strain evidence="1">28M1</strain>
    </source>
</reference>
<proteinExistence type="predicted"/>
<dbReference type="EMBL" id="SWKV01000055">
    <property type="protein sequence ID" value="KAF3035799.1"/>
    <property type="molecule type" value="Genomic_DNA"/>
</dbReference>
<accession>A0A9P4WLU2</accession>
<gene>
    <name evidence="1" type="ORF">E8E12_003937</name>
</gene>